<protein>
    <submittedName>
        <fullName evidence="1">Uncharacterized protein</fullName>
    </submittedName>
</protein>
<keyword evidence="2" id="KW-1185">Reference proteome</keyword>
<organism evidence="1 2">
    <name type="scientific">Rhododendron simsii</name>
    <name type="common">Sims's rhododendron</name>
    <dbReference type="NCBI Taxonomy" id="118357"/>
    <lineage>
        <taxon>Eukaryota</taxon>
        <taxon>Viridiplantae</taxon>
        <taxon>Streptophyta</taxon>
        <taxon>Embryophyta</taxon>
        <taxon>Tracheophyta</taxon>
        <taxon>Spermatophyta</taxon>
        <taxon>Magnoliopsida</taxon>
        <taxon>eudicotyledons</taxon>
        <taxon>Gunneridae</taxon>
        <taxon>Pentapetalae</taxon>
        <taxon>asterids</taxon>
        <taxon>Ericales</taxon>
        <taxon>Ericaceae</taxon>
        <taxon>Ericoideae</taxon>
        <taxon>Rhodoreae</taxon>
        <taxon>Rhododendron</taxon>
    </lineage>
</organism>
<sequence>MIERAMKMGSVPQCTTPSFGPCLLISQPKFVWIDFFFWGFGFRLFVRLECSKLFDGLPVTLDMESTIVIKV</sequence>
<reference evidence="1" key="1">
    <citation type="submission" date="2019-11" db="EMBL/GenBank/DDBJ databases">
        <authorList>
            <person name="Liu Y."/>
            <person name="Hou J."/>
            <person name="Li T.-Q."/>
            <person name="Guan C.-H."/>
            <person name="Wu X."/>
            <person name="Wu H.-Z."/>
            <person name="Ling F."/>
            <person name="Zhang R."/>
            <person name="Shi X.-G."/>
            <person name="Ren J.-P."/>
            <person name="Chen E.-F."/>
            <person name="Sun J.-M."/>
        </authorList>
    </citation>
    <scope>NUCLEOTIDE SEQUENCE</scope>
    <source>
        <strain evidence="1">Adult_tree_wgs_1</strain>
        <tissue evidence="1">Leaves</tissue>
    </source>
</reference>
<dbReference type="Proteomes" id="UP000626092">
    <property type="component" value="Unassembled WGS sequence"/>
</dbReference>
<proteinExistence type="predicted"/>
<accession>A0A834GCF1</accession>
<name>A0A834GCF1_RHOSS</name>
<evidence type="ECO:0000313" key="1">
    <source>
        <dbReference type="EMBL" id="KAF7131695.1"/>
    </source>
</evidence>
<dbReference type="EMBL" id="WJXA01000009">
    <property type="protein sequence ID" value="KAF7131695.1"/>
    <property type="molecule type" value="Genomic_DNA"/>
</dbReference>
<comment type="caution">
    <text evidence="1">The sequence shown here is derived from an EMBL/GenBank/DDBJ whole genome shotgun (WGS) entry which is preliminary data.</text>
</comment>
<gene>
    <name evidence="1" type="ORF">RHSIM_Rhsim09G0135800</name>
</gene>
<dbReference type="AlphaFoldDB" id="A0A834GCF1"/>
<evidence type="ECO:0000313" key="2">
    <source>
        <dbReference type="Proteomes" id="UP000626092"/>
    </source>
</evidence>